<name>A0AAN8VTN3_9MAGN</name>
<dbReference type="FunFam" id="2.40.70.10:FF:000027">
    <property type="entry name" value="Aspartic proteinase Asp1 isoform A"/>
    <property type="match status" value="1"/>
</dbReference>
<keyword evidence="2" id="KW-0645">Protease</keyword>
<accession>A0AAN8VTN3</accession>
<reference evidence="11 12" key="1">
    <citation type="submission" date="2023-12" db="EMBL/GenBank/DDBJ databases">
        <title>A high-quality genome assembly for Dillenia turbinata (Dilleniales).</title>
        <authorList>
            <person name="Chanderbali A."/>
        </authorList>
    </citation>
    <scope>NUCLEOTIDE SEQUENCE [LARGE SCALE GENOMIC DNA]</scope>
    <source>
        <strain evidence="11">LSX21</strain>
        <tissue evidence="11">Leaf</tissue>
    </source>
</reference>
<keyword evidence="3" id="KW-0732">Signal</keyword>
<comment type="caution">
    <text evidence="11">The sequence shown here is derived from an EMBL/GenBank/DDBJ whole genome shotgun (WGS) entry which is preliminary data.</text>
</comment>
<gene>
    <name evidence="11" type="ORF">RJ641_029426</name>
</gene>
<dbReference type="GO" id="GO:0045493">
    <property type="term" value="P:xylan catabolic process"/>
    <property type="evidence" value="ECO:0007669"/>
    <property type="project" value="UniProtKB-KW"/>
</dbReference>
<evidence type="ECO:0000256" key="8">
    <source>
        <dbReference type="ARBA" id="ARBA00077656"/>
    </source>
</evidence>
<dbReference type="EMBL" id="JBAMMX010000005">
    <property type="protein sequence ID" value="KAK6939895.1"/>
    <property type="molecule type" value="Genomic_DNA"/>
</dbReference>
<dbReference type="Gene3D" id="2.40.70.10">
    <property type="entry name" value="Acid Proteases"/>
    <property type="match status" value="2"/>
</dbReference>
<evidence type="ECO:0000259" key="10">
    <source>
        <dbReference type="PROSITE" id="PS51767"/>
    </source>
</evidence>
<keyword evidence="11" id="KW-0624">Polysaccharide degradation</keyword>
<evidence type="ECO:0000256" key="5">
    <source>
        <dbReference type="ARBA" id="ARBA00022750"/>
    </source>
</evidence>
<evidence type="ECO:0000256" key="2">
    <source>
        <dbReference type="ARBA" id="ARBA00022670"/>
    </source>
</evidence>
<evidence type="ECO:0000256" key="7">
    <source>
        <dbReference type="ARBA" id="ARBA00068871"/>
    </source>
</evidence>
<organism evidence="11 12">
    <name type="scientific">Dillenia turbinata</name>
    <dbReference type="NCBI Taxonomy" id="194707"/>
    <lineage>
        <taxon>Eukaryota</taxon>
        <taxon>Viridiplantae</taxon>
        <taxon>Streptophyta</taxon>
        <taxon>Embryophyta</taxon>
        <taxon>Tracheophyta</taxon>
        <taxon>Spermatophyta</taxon>
        <taxon>Magnoliopsida</taxon>
        <taxon>eudicotyledons</taxon>
        <taxon>Gunneridae</taxon>
        <taxon>Pentapetalae</taxon>
        <taxon>Dilleniales</taxon>
        <taxon>Dilleniaceae</taxon>
        <taxon>Dillenia</taxon>
    </lineage>
</organism>
<feature type="active site" evidence="9">
    <location>
        <position position="92"/>
    </location>
</feature>
<dbReference type="InterPro" id="IPR033121">
    <property type="entry name" value="PEPTIDASE_A1"/>
</dbReference>
<keyword evidence="12" id="KW-1185">Reference proteome</keyword>
<proteinExistence type="inferred from homology"/>
<evidence type="ECO:0000256" key="9">
    <source>
        <dbReference type="PIRSR" id="PIRSR601461-1"/>
    </source>
</evidence>
<evidence type="ECO:0000256" key="6">
    <source>
        <dbReference type="ARBA" id="ARBA00022801"/>
    </source>
</evidence>
<keyword evidence="11" id="KW-0858">Xylan degradation</keyword>
<evidence type="ECO:0000256" key="3">
    <source>
        <dbReference type="ARBA" id="ARBA00022729"/>
    </source>
</evidence>
<keyword evidence="11" id="KW-0326">Glycosidase</keyword>
<dbReference type="PANTHER" id="PTHR13683">
    <property type="entry name" value="ASPARTYL PROTEASES"/>
    <property type="match status" value="1"/>
</dbReference>
<dbReference type="Pfam" id="PF14543">
    <property type="entry name" value="TAXi_N"/>
    <property type="match status" value="1"/>
</dbReference>
<dbReference type="InterPro" id="IPR032861">
    <property type="entry name" value="TAXi_N"/>
</dbReference>
<dbReference type="FunFam" id="2.40.70.10:FF:000015">
    <property type="entry name" value="Aspartyl protease family protein"/>
    <property type="match status" value="1"/>
</dbReference>
<dbReference type="Proteomes" id="UP001370490">
    <property type="component" value="Unassembled WGS sequence"/>
</dbReference>
<sequence>MMSAPEMDVNNCKKNLYLIWVFVGIILCCSLFPGCYADANQPQTQSKKQMHPNAIQSSSVVFPLGGDVFPRGYYYTAMIIGNPPKAYFLDVDSGSDLTWVQCDAPCKNCQKAPHPPYKPNNNLVPCKDPACAAVFWPKPTPCKGDTRCEYEVTYADQGSSNGMLVRDVFGLKLTNGTTIASNLVFGCGFNQQVPKTHPPPFVDGVLGLGYGKSSIIQQLSDMRLTRKVLGHCLSGKGGGYLFFGDDLLPSGITWESFSSNTLENHYVVGQVDLLPLGGRGGANGLTVIFDSGSSYTYLNSQAYEATLKMINKDLEGKGFKLSPDDQTLPVCWKGPVDFRSPLDAKKYFKPLLFRFRKTKNKLDMPPEAYLITTPKLNVCLGILNGTEVELGDRNIVGDISMQNKMVIYDIEKNKIGWVNADCSKFLKS</sequence>
<dbReference type="AlphaFoldDB" id="A0AAN8VTN3"/>
<comment type="similarity">
    <text evidence="1">Belongs to the peptidase A1 family.</text>
</comment>
<feature type="active site" evidence="9">
    <location>
        <position position="290"/>
    </location>
</feature>
<evidence type="ECO:0000256" key="4">
    <source>
        <dbReference type="ARBA" id="ARBA00022737"/>
    </source>
</evidence>
<dbReference type="SUPFAM" id="SSF50630">
    <property type="entry name" value="Acid proteases"/>
    <property type="match status" value="1"/>
</dbReference>
<dbReference type="Pfam" id="PF14541">
    <property type="entry name" value="TAXi_C"/>
    <property type="match status" value="1"/>
</dbReference>
<dbReference type="InterPro" id="IPR001461">
    <property type="entry name" value="Aspartic_peptidase_A1"/>
</dbReference>
<dbReference type="PANTHER" id="PTHR13683:SF227">
    <property type="entry name" value="EUKARYOTIC ASPARTYL PROTEASE FAMILY PROTEIN"/>
    <property type="match status" value="1"/>
</dbReference>
<dbReference type="GO" id="GO:0006508">
    <property type="term" value="P:proteolysis"/>
    <property type="evidence" value="ECO:0007669"/>
    <property type="project" value="UniProtKB-KW"/>
</dbReference>
<dbReference type="GO" id="GO:0016798">
    <property type="term" value="F:hydrolase activity, acting on glycosyl bonds"/>
    <property type="evidence" value="ECO:0007669"/>
    <property type="project" value="UniProtKB-KW"/>
</dbReference>
<evidence type="ECO:0000256" key="1">
    <source>
        <dbReference type="ARBA" id="ARBA00007447"/>
    </source>
</evidence>
<keyword evidence="4" id="KW-0677">Repeat</keyword>
<keyword evidence="11" id="KW-0119">Carbohydrate metabolism</keyword>
<keyword evidence="5" id="KW-0064">Aspartyl protease</keyword>
<evidence type="ECO:0000313" key="12">
    <source>
        <dbReference type="Proteomes" id="UP001370490"/>
    </source>
</evidence>
<dbReference type="GO" id="GO:0004190">
    <property type="term" value="F:aspartic-type endopeptidase activity"/>
    <property type="evidence" value="ECO:0007669"/>
    <property type="project" value="UniProtKB-KW"/>
</dbReference>
<dbReference type="PROSITE" id="PS51767">
    <property type="entry name" value="PEPTIDASE_A1"/>
    <property type="match status" value="1"/>
</dbReference>
<evidence type="ECO:0000313" key="11">
    <source>
        <dbReference type="EMBL" id="KAK6939895.1"/>
    </source>
</evidence>
<keyword evidence="6 11" id="KW-0378">Hydrolase</keyword>
<protein>
    <recommendedName>
        <fullName evidence="7">Aspartic proteinase Asp1</fullName>
    </recommendedName>
    <alternativeName>
        <fullName evidence="8">Nucellin-like protein</fullName>
    </alternativeName>
</protein>
<dbReference type="InterPro" id="IPR032799">
    <property type="entry name" value="TAXi_C"/>
</dbReference>
<dbReference type="InterPro" id="IPR021109">
    <property type="entry name" value="Peptidase_aspartic_dom_sf"/>
</dbReference>
<dbReference type="PRINTS" id="PR00792">
    <property type="entry name" value="PEPSIN"/>
</dbReference>
<feature type="domain" description="Peptidase A1" evidence="10">
    <location>
        <begin position="74"/>
        <end position="418"/>
    </location>
</feature>